<dbReference type="Pfam" id="PF00561">
    <property type="entry name" value="Abhydrolase_1"/>
    <property type="match status" value="1"/>
</dbReference>
<dbReference type="InterPro" id="IPR050266">
    <property type="entry name" value="AB_hydrolase_sf"/>
</dbReference>
<dbReference type="Proteomes" id="UP000466431">
    <property type="component" value="Chromosome"/>
</dbReference>
<protein>
    <submittedName>
        <fullName evidence="1">Carboxylesterase</fullName>
    </submittedName>
</protein>
<name>A0A1X0BQK1_MYCCF</name>
<dbReference type="AlphaFoldDB" id="A0A1X0BQK1"/>
<evidence type="ECO:0000313" key="1">
    <source>
        <dbReference type="EMBL" id="BBY43662.1"/>
    </source>
</evidence>
<dbReference type="EMBL" id="AP022591">
    <property type="protein sequence ID" value="BBY43662.1"/>
    <property type="molecule type" value="Genomic_DNA"/>
</dbReference>
<dbReference type="KEGG" id="mcee:MCEL_19570"/>
<keyword evidence="2" id="KW-1185">Reference proteome</keyword>
<evidence type="ECO:0000313" key="2">
    <source>
        <dbReference type="Proteomes" id="UP000466431"/>
    </source>
</evidence>
<gene>
    <name evidence="1" type="ORF">MCEL_19570</name>
</gene>
<organism evidence="1 2">
    <name type="scientific">Mycolicibacterium celeriflavum</name>
    <name type="common">Mycobacterium celeriflavum</name>
    <dbReference type="NCBI Taxonomy" id="1249101"/>
    <lineage>
        <taxon>Bacteria</taxon>
        <taxon>Bacillati</taxon>
        <taxon>Actinomycetota</taxon>
        <taxon>Actinomycetes</taxon>
        <taxon>Mycobacteriales</taxon>
        <taxon>Mycobacteriaceae</taxon>
        <taxon>Mycolicibacterium</taxon>
    </lineage>
</organism>
<proteinExistence type="predicted"/>
<dbReference type="InterPro" id="IPR029058">
    <property type="entry name" value="AB_hydrolase_fold"/>
</dbReference>
<dbReference type="GO" id="GO:0003824">
    <property type="term" value="F:catalytic activity"/>
    <property type="evidence" value="ECO:0007669"/>
    <property type="project" value="UniProtKB-ARBA"/>
</dbReference>
<reference evidence="1 2" key="1">
    <citation type="journal article" date="2019" name="Emerg. Microbes Infect.">
        <title>Comprehensive subspecies identification of 175 nontuberculous mycobacteria species based on 7547 genomic profiles.</title>
        <authorList>
            <person name="Matsumoto Y."/>
            <person name="Kinjo T."/>
            <person name="Motooka D."/>
            <person name="Nabeya D."/>
            <person name="Jung N."/>
            <person name="Uechi K."/>
            <person name="Horii T."/>
            <person name="Iida T."/>
            <person name="Fujita J."/>
            <person name="Nakamura S."/>
        </authorList>
    </citation>
    <scope>NUCLEOTIDE SEQUENCE [LARGE SCALE GENOMIC DNA]</scope>
    <source>
        <strain evidence="1 2">JCM 18439</strain>
    </source>
</reference>
<dbReference type="PANTHER" id="PTHR43798">
    <property type="entry name" value="MONOACYLGLYCEROL LIPASE"/>
    <property type="match status" value="1"/>
</dbReference>
<dbReference type="RefSeq" id="WP_083004967.1">
    <property type="nucleotide sequence ID" value="NZ_AP022591.1"/>
</dbReference>
<dbReference type="SUPFAM" id="SSF53474">
    <property type="entry name" value="alpha/beta-Hydrolases"/>
    <property type="match status" value="1"/>
</dbReference>
<dbReference type="Gene3D" id="3.40.50.1820">
    <property type="entry name" value="alpha/beta hydrolase"/>
    <property type="match status" value="1"/>
</dbReference>
<accession>A0A1X0BQK1</accession>
<sequence length="297" mass="32502">MAKVAAFRSDDARARYVELYDAALASSPVPITESDVETSFGLTHVLTAGHPAMPPLVAIHPLAFSSASWVPLLPTFVANHSVTMLDAPGDLNKSVSIKPITGAGLVVEWLDEALSALGIQRAAVVGMSMGSWMATHYAMAFPGRIERLALIAPVGLVSNQHFTWILSGLLANHLRPTEARLEKFIEATATPVGRRRLQQDPWRMIIQQYVTGAIGFHKPVLSLLRPGSCDLQRLNSAEFPVLVMVGRRESLHDGPKMAARLRDRLPHARIELIDEANHLIPVDQPEVVERLLGEFLN</sequence>
<dbReference type="OrthoDB" id="5513277at2"/>
<dbReference type="InterPro" id="IPR000073">
    <property type="entry name" value="AB_hydrolase_1"/>
</dbReference>
<dbReference type="STRING" id="1249101.BST21_17275"/>